<dbReference type="OrthoDB" id="26679at2759"/>
<feature type="compositionally biased region" description="Polar residues" evidence="5">
    <location>
        <begin position="47"/>
        <end position="58"/>
    </location>
</feature>
<dbReference type="GO" id="GO:0005634">
    <property type="term" value="C:nucleus"/>
    <property type="evidence" value="ECO:0007669"/>
    <property type="project" value="TreeGrafter"/>
</dbReference>
<name>A0A4P9YY87_9FUNG</name>
<dbReference type="EMBL" id="KZ989878">
    <property type="protein sequence ID" value="RKP25113.1"/>
    <property type="molecule type" value="Genomic_DNA"/>
</dbReference>
<proteinExistence type="inferred from homology"/>
<evidence type="ECO:0000256" key="2">
    <source>
        <dbReference type="ARBA" id="ARBA00009540"/>
    </source>
</evidence>
<feature type="compositionally biased region" description="Low complexity" evidence="5">
    <location>
        <begin position="169"/>
        <end position="179"/>
    </location>
</feature>
<comment type="subcellular location">
    <subcellularLocation>
        <location evidence="1">Mitochondrion</location>
    </subcellularLocation>
</comment>
<dbReference type="InterPro" id="IPR006571">
    <property type="entry name" value="TLDc_dom"/>
</dbReference>
<dbReference type="PANTHER" id="PTHR23354:SF62">
    <property type="entry name" value="MUSTARD, ISOFORM V"/>
    <property type="match status" value="1"/>
</dbReference>
<evidence type="ECO:0000313" key="7">
    <source>
        <dbReference type="EMBL" id="RKP25113.1"/>
    </source>
</evidence>
<feature type="compositionally biased region" description="Basic and acidic residues" evidence="5">
    <location>
        <begin position="32"/>
        <end position="43"/>
    </location>
</feature>
<reference evidence="8" key="1">
    <citation type="journal article" date="2018" name="Nat. Microbiol.">
        <title>Leveraging single-cell genomics to expand the fungal tree of life.</title>
        <authorList>
            <person name="Ahrendt S.R."/>
            <person name="Quandt C.A."/>
            <person name="Ciobanu D."/>
            <person name="Clum A."/>
            <person name="Salamov A."/>
            <person name="Andreopoulos B."/>
            <person name="Cheng J.F."/>
            <person name="Woyke T."/>
            <person name="Pelin A."/>
            <person name="Henrissat B."/>
            <person name="Reynolds N.K."/>
            <person name="Benny G.L."/>
            <person name="Smith M.E."/>
            <person name="James T.Y."/>
            <person name="Grigoriev I.V."/>
        </authorList>
    </citation>
    <scope>NUCLEOTIDE SEQUENCE [LARGE SCALE GENOMIC DNA]</scope>
    <source>
        <strain evidence="8">Benny S71-1</strain>
    </source>
</reference>
<comment type="similarity">
    <text evidence="2">Belongs to the OXR1 family.</text>
</comment>
<evidence type="ECO:0000256" key="5">
    <source>
        <dbReference type="SAM" id="MobiDB-lite"/>
    </source>
</evidence>
<dbReference type="AlphaFoldDB" id="A0A4P9YY87"/>
<feature type="region of interest" description="Disordered" evidence="5">
    <location>
        <begin position="166"/>
        <end position="195"/>
    </location>
</feature>
<keyword evidence="3" id="KW-0496">Mitochondrion</keyword>
<evidence type="ECO:0000256" key="3">
    <source>
        <dbReference type="ARBA" id="ARBA00023128"/>
    </source>
</evidence>
<dbReference type="Proteomes" id="UP000278143">
    <property type="component" value="Unassembled WGS sequence"/>
</dbReference>
<gene>
    <name evidence="7" type="ORF">SYNPS1DRAFT_29141</name>
</gene>
<evidence type="ECO:0000256" key="4">
    <source>
        <dbReference type="ARBA" id="ARBA00040604"/>
    </source>
</evidence>
<evidence type="ECO:0000259" key="6">
    <source>
        <dbReference type="PROSITE" id="PS51886"/>
    </source>
</evidence>
<dbReference type="PANTHER" id="PTHR23354">
    <property type="entry name" value="NUCLEOLAR PROTEIN 7/ESTROGEN RECEPTOR COACTIVATOR-RELATED"/>
    <property type="match status" value="1"/>
</dbReference>
<dbReference type="PROSITE" id="PS51886">
    <property type="entry name" value="TLDC"/>
    <property type="match status" value="1"/>
</dbReference>
<feature type="region of interest" description="Disordered" evidence="5">
    <location>
        <begin position="1"/>
        <end position="96"/>
    </location>
</feature>
<dbReference type="GO" id="GO:0005739">
    <property type="term" value="C:mitochondrion"/>
    <property type="evidence" value="ECO:0007669"/>
    <property type="project" value="UniProtKB-SubCell"/>
</dbReference>
<evidence type="ECO:0000313" key="8">
    <source>
        <dbReference type="Proteomes" id="UP000278143"/>
    </source>
</evidence>
<feature type="compositionally biased region" description="Polar residues" evidence="5">
    <location>
        <begin position="112"/>
        <end position="133"/>
    </location>
</feature>
<sequence length="458" mass="49434">MADTRSNSSASAIWKRQALRSQSLPIEPYLTTDHDMTGEDNSRRTTTHVTNLQSQSPLSAAADKQSPPPQPPHRSSYPGHRSKHGSNSGGAGHANGAFGRFVRHLLYGSSDETTATTAHSHQQVQVVSRSPPATSRGFVRSLSTISEPARSMTMTATAATHPNLSAIDPALPLSESPPSAASPPPSSAPSTTSSHYPYLTFRRGWRPKSASASSPSFVLAASPVEDDHEYNWTTVSPSTRFSRGGRMTFTHVDGLEGRKRISSLSLTAIPDAIQRDDAAEKETDDDCGDRGHARHCDDRGGGTWWFGGGSYAPGAIAASATHRERPVAKARHSISVFPSRSAMTLDTYRDPYPPHSPMRTGMGGPDGASPPPPPRVDLAGRYADCPRILTSEVASQLRLRLPPLQRLSRRWTLLYSLDQHGISFATMLRRVANKGPMILAVQDEEGQIFARILCIAHG</sequence>
<feature type="domain" description="TLDc" evidence="6">
    <location>
        <begin position="387"/>
        <end position="458"/>
    </location>
</feature>
<accession>A0A4P9YY87</accession>
<feature type="compositionally biased region" description="Polar residues" evidence="5">
    <location>
        <begin position="1"/>
        <end position="11"/>
    </location>
</feature>
<dbReference type="GO" id="GO:0006979">
    <property type="term" value="P:response to oxidative stress"/>
    <property type="evidence" value="ECO:0007669"/>
    <property type="project" value="TreeGrafter"/>
</dbReference>
<feature type="region of interest" description="Disordered" evidence="5">
    <location>
        <begin position="112"/>
        <end position="138"/>
    </location>
</feature>
<organism evidence="7 8">
    <name type="scientific">Syncephalis pseudoplumigaleata</name>
    <dbReference type="NCBI Taxonomy" id="1712513"/>
    <lineage>
        <taxon>Eukaryota</taxon>
        <taxon>Fungi</taxon>
        <taxon>Fungi incertae sedis</taxon>
        <taxon>Zoopagomycota</taxon>
        <taxon>Zoopagomycotina</taxon>
        <taxon>Zoopagomycetes</taxon>
        <taxon>Zoopagales</taxon>
        <taxon>Piptocephalidaceae</taxon>
        <taxon>Syncephalis</taxon>
    </lineage>
</organism>
<feature type="region of interest" description="Disordered" evidence="5">
    <location>
        <begin position="275"/>
        <end position="294"/>
    </location>
</feature>
<feature type="region of interest" description="Disordered" evidence="5">
    <location>
        <begin position="345"/>
        <end position="371"/>
    </location>
</feature>
<evidence type="ECO:0000256" key="1">
    <source>
        <dbReference type="ARBA" id="ARBA00004173"/>
    </source>
</evidence>
<dbReference type="Pfam" id="PF07534">
    <property type="entry name" value="TLD"/>
    <property type="match status" value="1"/>
</dbReference>
<keyword evidence="8" id="KW-1185">Reference proteome</keyword>
<protein>
    <recommendedName>
        <fullName evidence="4">Oxidation resistance protein 1</fullName>
    </recommendedName>
</protein>